<dbReference type="NCBIfam" id="TIGR00369">
    <property type="entry name" value="unchar_dom_1"/>
    <property type="match status" value="1"/>
</dbReference>
<organism evidence="4 5">
    <name type="scientific">Rhodopseudomonas pseudopalustris</name>
    <dbReference type="NCBI Taxonomy" id="1513892"/>
    <lineage>
        <taxon>Bacteria</taxon>
        <taxon>Pseudomonadati</taxon>
        <taxon>Pseudomonadota</taxon>
        <taxon>Alphaproteobacteria</taxon>
        <taxon>Hyphomicrobiales</taxon>
        <taxon>Nitrobacteraceae</taxon>
        <taxon>Rhodopseudomonas</taxon>
    </lineage>
</organism>
<dbReference type="SUPFAM" id="SSF54637">
    <property type="entry name" value="Thioesterase/thiol ester dehydrase-isomerase"/>
    <property type="match status" value="1"/>
</dbReference>
<protein>
    <submittedName>
        <fullName evidence="4">Uncharacterized domain 1-containing protein</fullName>
    </submittedName>
</protein>
<dbReference type="EMBL" id="FODT01000002">
    <property type="protein sequence ID" value="SEO32897.1"/>
    <property type="molecule type" value="Genomic_DNA"/>
</dbReference>
<dbReference type="InterPro" id="IPR006683">
    <property type="entry name" value="Thioestr_dom"/>
</dbReference>
<dbReference type="Pfam" id="PF03061">
    <property type="entry name" value="4HBT"/>
    <property type="match status" value="1"/>
</dbReference>
<dbReference type="CDD" id="cd03443">
    <property type="entry name" value="PaaI_thioesterase"/>
    <property type="match status" value="1"/>
</dbReference>
<evidence type="ECO:0000256" key="1">
    <source>
        <dbReference type="ARBA" id="ARBA00008324"/>
    </source>
</evidence>
<dbReference type="AlphaFoldDB" id="A0A1H8NTH5"/>
<dbReference type="PANTHER" id="PTHR21660">
    <property type="entry name" value="THIOESTERASE SUPERFAMILY MEMBER-RELATED"/>
    <property type="match status" value="1"/>
</dbReference>
<sequence>MTEPLDQVQIEAMLQASPFISFLGLTVQALDAAKQEIVMRSPMRPEFEREPGTKQWHGGPIASIIDTVGDYALVMFVGRGLPTINFRVDYFRPAIDTALITTGRVRRLGRTVGVADVDVHDEKGALIAIGRATYAI</sequence>
<reference evidence="5" key="1">
    <citation type="submission" date="2016-10" db="EMBL/GenBank/DDBJ databases">
        <authorList>
            <person name="Varghese N."/>
            <person name="Submissions S."/>
        </authorList>
    </citation>
    <scope>NUCLEOTIDE SEQUENCE [LARGE SCALE GENOMIC DNA]</scope>
    <source>
        <strain evidence="5">DSM 123</strain>
    </source>
</reference>
<dbReference type="RefSeq" id="WP_092682088.1">
    <property type="nucleotide sequence ID" value="NZ_FODT01000002.1"/>
</dbReference>
<accession>A0A1H8NTH5</accession>
<evidence type="ECO:0000313" key="4">
    <source>
        <dbReference type="EMBL" id="SEO32897.1"/>
    </source>
</evidence>
<feature type="domain" description="Thioesterase" evidence="3">
    <location>
        <begin position="56"/>
        <end position="127"/>
    </location>
</feature>
<dbReference type="Gene3D" id="3.10.129.10">
    <property type="entry name" value="Hotdog Thioesterase"/>
    <property type="match status" value="1"/>
</dbReference>
<dbReference type="GO" id="GO:0047617">
    <property type="term" value="F:fatty acyl-CoA hydrolase activity"/>
    <property type="evidence" value="ECO:0007669"/>
    <property type="project" value="InterPro"/>
</dbReference>
<keyword evidence="2" id="KW-0378">Hydrolase</keyword>
<evidence type="ECO:0000313" key="5">
    <source>
        <dbReference type="Proteomes" id="UP000199615"/>
    </source>
</evidence>
<dbReference type="Proteomes" id="UP000199615">
    <property type="component" value="Unassembled WGS sequence"/>
</dbReference>
<dbReference type="OrthoDB" id="9813158at2"/>
<proteinExistence type="inferred from homology"/>
<comment type="similarity">
    <text evidence="1">Belongs to the thioesterase PaaI family.</text>
</comment>
<evidence type="ECO:0000256" key="2">
    <source>
        <dbReference type="ARBA" id="ARBA00022801"/>
    </source>
</evidence>
<gene>
    <name evidence="4" type="ORF">SAMN05444123_102264</name>
</gene>
<dbReference type="InterPro" id="IPR029069">
    <property type="entry name" value="HotDog_dom_sf"/>
</dbReference>
<evidence type="ECO:0000259" key="3">
    <source>
        <dbReference type="Pfam" id="PF03061"/>
    </source>
</evidence>
<dbReference type="InterPro" id="IPR003736">
    <property type="entry name" value="PAAI_dom"/>
</dbReference>
<name>A0A1H8NTH5_9BRAD</name>
<keyword evidence="5" id="KW-1185">Reference proteome</keyword>
<dbReference type="PANTHER" id="PTHR21660:SF1">
    <property type="entry name" value="ACYL-COENZYME A THIOESTERASE 13"/>
    <property type="match status" value="1"/>
</dbReference>
<dbReference type="InterPro" id="IPR039298">
    <property type="entry name" value="ACOT13"/>
</dbReference>